<comment type="caution">
    <text evidence="3">The sequence shown here is derived from an EMBL/GenBank/DDBJ whole genome shotgun (WGS) entry which is preliminary data.</text>
</comment>
<feature type="transmembrane region" description="Helical" evidence="1">
    <location>
        <begin position="394"/>
        <end position="418"/>
    </location>
</feature>
<sequence length="771" mass="83776">MDRPPVCEPIAPLAGLTTLCRMKTRLLWQSLQAWRSGWSLLVLALSAIGLAVVLGLGAVDFLTMVERLFLGEAIRWLLAFGLLYLVALVFTSDLIMGHTLNAGQLSTDHAFLATLPIPPLALLGVRIFERVVTDWPGLLFLWSGFVGVACRDGLRAEPFLVATFLFVQVQSLLVLTVILLSALLHRVARPATVNNFFSLFGYLSAFVALLPHVAISAHPREALTWLFFNFTRWQGIASIVLQPARWVIDVLLDGPRTFSFLAWQGCWLAGLALGGGLYLAMDRAHWFTWVHPGLAVRPTRSSSWLSGLLRKDFLLLRSDFNLLSNSLFMPVTIIVMQALIFRDHLTTVTLTHAMNMLAAAALYFCLFGPLNAVGSEGQAISLLETLPISPATFLGYKILFWCLVAESFFLPTALGIGWYLGLAPADRAQLVLWLAGLIPALVWVAVSLSAIFPRFEGKVLQQRSTFEGKILAPLAMGLALPVKDLSLGSLLGGAIYVLLAISLHAKATALLAARLDPERSLAPRFRAADAFLAILAVMGLQSFAWQVARTISADLAASLWPWYMAYGLSMVVLARTTWTYTKARFADPAAAIGLRACPPGNLAVGMVGGGLLAGLAAWYLENIEIFLHQVGRLAFEWFGLGSPAALGDPMPRLFADSAEAWSLTATLAGPTWAWIGAAVTLCLLAPLVEEAFFRGFTDQAIRNDLGWTGWPGLVASGCFFALHHPPLSMPLTFLVGVTTALLFRRTGSLWPGIVLHATYNAGILAIHAAHF</sequence>
<feature type="transmembrane region" description="Helical" evidence="1">
    <location>
        <begin position="464"/>
        <end position="482"/>
    </location>
</feature>
<keyword evidence="1" id="KW-0812">Transmembrane</keyword>
<feature type="transmembrane region" description="Helical" evidence="1">
    <location>
        <begin position="73"/>
        <end position="90"/>
    </location>
</feature>
<feature type="transmembrane region" description="Helical" evidence="1">
    <location>
        <begin position="110"/>
        <end position="128"/>
    </location>
</feature>
<dbReference type="Proteomes" id="UP000252355">
    <property type="component" value="Unassembled WGS sequence"/>
</dbReference>
<organism evidence="3 4">
    <name type="scientific">Candidatus Ozemobacter sibiricus</name>
    <dbReference type="NCBI Taxonomy" id="2268124"/>
    <lineage>
        <taxon>Bacteria</taxon>
        <taxon>Candidatus Ozemobacteria</taxon>
        <taxon>Candidatus Ozemobacterales</taxon>
        <taxon>Candidatus Ozemobacteraceae</taxon>
        <taxon>Candidatus Ozemobacter</taxon>
    </lineage>
</organism>
<feature type="transmembrane region" description="Helical" evidence="1">
    <location>
        <begin position="560"/>
        <end position="581"/>
    </location>
</feature>
<feature type="transmembrane region" description="Helical" evidence="1">
    <location>
        <begin position="494"/>
        <end position="515"/>
    </location>
</feature>
<feature type="transmembrane region" description="Helical" evidence="1">
    <location>
        <begin position="38"/>
        <end position="61"/>
    </location>
</feature>
<dbReference type="GO" id="GO:0080120">
    <property type="term" value="P:CAAX-box protein maturation"/>
    <property type="evidence" value="ECO:0007669"/>
    <property type="project" value="UniProtKB-ARBA"/>
</dbReference>
<feature type="transmembrane region" description="Helical" evidence="1">
    <location>
        <begin position="196"/>
        <end position="215"/>
    </location>
</feature>
<dbReference type="InterPro" id="IPR003675">
    <property type="entry name" value="Rce1/LyrA-like_dom"/>
</dbReference>
<feature type="transmembrane region" description="Helical" evidence="1">
    <location>
        <begin position="602"/>
        <end position="620"/>
    </location>
</feature>
<evidence type="ECO:0000313" key="4">
    <source>
        <dbReference type="Proteomes" id="UP000252355"/>
    </source>
</evidence>
<feature type="transmembrane region" description="Helical" evidence="1">
    <location>
        <begin position="320"/>
        <end position="341"/>
    </location>
</feature>
<dbReference type="AlphaFoldDB" id="A0A367ZRU4"/>
<feature type="transmembrane region" description="Helical" evidence="1">
    <location>
        <begin position="672"/>
        <end position="693"/>
    </location>
</feature>
<feature type="domain" description="CAAX prenyl protease 2/Lysostaphin resistance protein A-like" evidence="2">
    <location>
        <begin position="673"/>
        <end position="761"/>
    </location>
</feature>
<feature type="transmembrane region" description="Helical" evidence="1">
    <location>
        <begin position="430"/>
        <end position="452"/>
    </location>
</feature>
<accession>A0A367ZRU4</accession>
<feature type="transmembrane region" description="Helical" evidence="1">
    <location>
        <begin position="260"/>
        <end position="280"/>
    </location>
</feature>
<reference evidence="3 4" key="1">
    <citation type="submission" date="2018-05" db="EMBL/GenBank/DDBJ databases">
        <title>A metagenomic window into the 2 km-deep terrestrial subsurface aquifer revealed taxonomically and functionally diverse microbial community comprising novel uncultured bacterial lineages.</title>
        <authorList>
            <person name="Kadnikov V.V."/>
            <person name="Mardanov A.V."/>
            <person name="Beletsky A.V."/>
            <person name="Banks D."/>
            <person name="Pimenov N.V."/>
            <person name="Frank Y.A."/>
            <person name="Karnachuk O.V."/>
            <person name="Ravin N.V."/>
        </authorList>
    </citation>
    <scope>NUCLEOTIDE SEQUENCE [LARGE SCALE GENOMIC DNA]</scope>
    <source>
        <strain evidence="3">BY5</strain>
    </source>
</reference>
<evidence type="ECO:0000259" key="2">
    <source>
        <dbReference type="Pfam" id="PF02517"/>
    </source>
</evidence>
<protein>
    <submittedName>
        <fullName evidence="3">Abortive infection protein</fullName>
    </submittedName>
</protein>
<keyword evidence="1" id="KW-1133">Transmembrane helix</keyword>
<dbReference type="GO" id="GO:0004175">
    <property type="term" value="F:endopeptidase activity"/>
    <property type="evidence" value="ECO:0007669"/>
    <property type="project" value="UniProtKB-ARBA"/>
</dbReference>
<keyword evidence="1" id="KW-0472">Membrane</keyword>
<evidence type="ECO:0000313" key="3">
    <source>
        <dbReference type="EMBL" id="RCK80061.1"/>
    </source>
</evidence>
<name>A0A367ZRU4_9BACT</name>
<feature type="transmembrane region" description="Helical" evidence="1">
    <location>
        <begin position="705"/>
        <end position="722"/>
    </location>
</feature>
<gene>
    <name evidence="3" type="ORF">OZSIB_3565</name>
</gene>
<dbReference type="EMBL" id="QOQW01000008">
    <property type="protein sequence ID" value="RCK80061.1"/>
    <property type="molecule type" value="Genomic_DNA"/>
</dbReference>
<feature type="transmembrane region" description="Helical" evidence="1">
    <location>
        <begin position="353"/>
        <end position="373"/>
    </location>
</feature>
<feature type="transmembrane region" description="Helical" evidence="1">
    <location>
        <begin position="527"/>
        <end position="548"/>
    </location>
</feature>
<proteinExistence type="predicted"/>
<dbReference type="Pfam" id="PF02517">
    <property type="entry name" value="Rce1-like"/>
    <property type="match status" value="1"/>
</dbReference>
<evidence type="ECO:0000256" key="1">
    <source>
        <dbReference type="SAM" id="Phobius"/>
    </source>
</evidence>
<feature type="transmembrane region" description="Helical" evidence="1">
    <location>
        <begin position="160"/>
        <end position="184"/>
    </location>
</feature>